<name>A0ABS0PF43_9BRAD</name>
<reference evidence="2 3" key="1">
    <citation type="submission" date="2020-07" db="EMBL/GenBank/DDBJ databases">
        <title>Bradyrhizobium diversity isolated from nodules of indigenous legumes of Western Australia.</title>
        <authorList>
            <person name="Klepa M.S."/>
        </authorList>
    </citation>
    <scope>NUCLEOTIDE SEQUENCE [LARGE SCALE GENOMIC DNA]</scope>
    <source>
        <strain evidence="2 3">CNPSo 4019</strain>
    </source>
</reference>
<feature type="domain" description="DUF6647" evidence="1">
    <location>
        <begin position="3"/>
        <end position="116"/>
    </location>
</feature>
<sequence>MENLIAIYIAWIVAKTGLSAPDHPRIHFVTAADMAMRHGSPEDRGLELQALYNRDEGAIYLPQGWRPDDLRQKSTLLHEVVHHVQRANNIVLPCIAAYERQAYELQIEWLREEGVADPYALIKTNELGIYIASACRDGS</sequence>
<evidence type="ECO:0000313" key="2">
    <source>
        <dbReference type="EMBL" id="MBH5391607.1"/>
    </source>
</evidence>
<organism evidence="2 3">
    <name type="scientific">Bradyrhizobium diversitatis</name>
    <dbReference type="NCBI Taxonomy" id="2755406"/>
    <lineage>
        <taxon>Bacteria</taxon>
        <taxon>Pseudomonadati</taxon>
        <taxon>Pseudomonadota</taxon>
        <taxon>Alphaproteobacteria</taxon>
        <taxon>Hyphomicrobiales</taxon>
        <taxon>Nitrobacteraceae</taxon>
        <taxon>Bradyrhizobium</taxon>
    </lineage>
</organism>
<dbReference type="InterPro" id="IPR046589">
    <property type="entry name" value="DUF6647"/>
</dbReference>
<evidence type="ECO:0000259" key="1">
    <source>
        <dbReference type="Pfam" id="PF20352"/>
    </source>
</evidence>
<evidence type="ECO:0000313" key="3">
    <source>
        <dbReference type="Proteomes" id="UP001194539"/>
    </source>
</evidence>
<comment type="caution">
    <text evidence="2">The sequence shown here is derived from an EMBL/GenBank/DDBJ whole genome shotgun (WGS) entry which is preliminary data.</text>
</comment>
<proteinExistence type="predicted"/>
<dbReference type="EMBL" id="JACEGD010000052">
    <property type="protein sequence ID" value="MBH5391607.1"/>
    <property type="molecule type" value="Genomic_DNA"/>
</dbReference>
<dbReference type="Pfam" id="PF20352">
    <property type="entry name" value="DUF6647"/>
    <property type="match status" value="1"/>
</dbReference>
<keyword evidence="3" id="KW-1185">Reference proteome</keyword>
<gene>
    <name evidence="2" type="ORF">H1B27_35820</name>
</gene>
<protein>
    <recommendedName>
        <fullName evidence="1">DUF6647 domain-containing protein</fullName>
    </recommendedName>
</protein>
<dbReference type="Proteomes" id="UP001194539">
    <property type="component" value="Unassembled WGS sequence"/>
</dbReference>
<accession>A0ABS0PF43</accession>